<feature type="transmembrane region" description="Helical" evidence="1">
    <location>
        <begin position="40"/>
        <end position="58"/>
    </location>
</feature>
<reference evidence="2 3" key="1">
    <citation type="submission" date="2017-03" db="EMBL/GenBank/DDBJ databases">
        <title>Genome sequence of Methanobrevibacter thaueri.</title>
        <authorList>
            <person name="Poehlein A."/>
            <person name="Seedorf H."/>
            <person name="Daniel R."/>
        </authorList>
    </citation>
    <scope>NUCLEOTIDE SEQUENCE [LARGE SCALE GENOMIC DNA]</scope>
    <source>
        <strain evidence="2 3">DSM 11995</strain>
    </source>
</reference>
<protein>
    <submittedName>
        <fullName evidence="2">Uncharacterized protein</fullName>
    </submittedName>
</protein>
<dbReference type="AlphaFoldDB" id="A0A315XKG9"/>
<feature type="transmembrane region" description="Helical" evidence="1">
    <location>
        <begin position="15"/>
        <end position="34"/>
    </location>
</feature>
<dbReference type="Proteomes" id="UP000251717">
    <property type="component" value="Unassembled WGS sequence"/>
</dbReference>
<organism evidence="2 3">
    <name type="scientific">Methanobrevibacter thaueri</name>
    <dbReference type="NCBI Taxonomy" id="190975"/>
    <lineage>
        <taxon>Archaea</taxon>
        <taxon>Methanobacteriati</taxon>
        <taxon>Methanobacteriota</taxon>
        <taxon>Methanomada group</taxon>
        <taxon>Methanobacteria</taxon>
        <taxon>Methanobacteriales</taxon>
        <taxon>Methanobacteriaceae</taxon>
        <taxon>Methanobrevibacter</taxon>
    </lineage>
</organism>
<evidence type="ECO:0000313" key="3">
    <source>
        <dbReference type="Proteomes" id="UP000251717"/>
    </source>
</evidence>
<sequence>MNLNSLIENFKKEPLIIKILMIAFVISFICNVLTFKFFDITIVILGILAVVEIFMELGKKED</sequence>
<comment type="caution">
    <text evidence="2">The sequence shown here is derived from an EMBL/GenBank/DDBJ whole genome shotgun (WGS) entry which is preliminary data.</text>
</comment>
<keyword evidence="1" id="KW-1133">Transmembrane helix</keyword>
<keyword evidence="3" id="KW-1185">Reference proteome</keyword>
<dbReference type="RefSeq" id="WP_116592656.1">
    <property type="nucleotide sequence ID" value="NZ_MZGS01000027.1"/>
</dbReference>
<gene>
    <name evidence="2" type="ORF">MBBTH_17470</name>
</gene>
<accession>A0A315XKG9</accession>
<keyword evidence="1" id="KW-0472">Membrane</keyword>
<keyword evidence="1" id="KW-0812">Transmembrane</keyword>
<dbReference type="EMBL" id="MZGS01000027">
    <property type="protein sequence ID" value="PWB85483.1"/>
    <property type="molecule type" value="Genomic_DNA"/>
</dbReference>
<evidence type="ECO:0000256" key="1">
    <source>
        <dbReference type="SAM" id="Phobius"/>
    </source>
</evidence>
<proteinExistence type="predicted"/>
<name>A0A315XKG9_9EURY</name>
<evidence type="ECO:0000313" key="2">
    <source>
        <dbReference type="EMBL" id="PWB85483.1"/>
    </source>
</evidence>